<dbReference type="PRINTS" id="PR00067">
    <property type="entry name" value="CATALASE"/>
</dbReference>
<dbReference type="GO" id="GO:0020037">
    <property type="term" value="F:heme binding"/>
    <property type="evidence" value="ECO:0007669"/>
    <property type="project" value="InterPro"/>
</dbReference>
<dbReference type="GO" id="GO:0004096">
    <property type="term" value="F:catalase activity"/>
    <property type="evidence" value="ECO:0007669"/>
    <property type="project" value="InterPro"/>
</dbReference>
<keyword evidence="3" id="KW-0804">Transcription</keyword>
<protein>
    <recommendedName>
        <fullName evidence="5">NAC domain-containing protein</fullName>
    </recommendedName>
</protein>
<dbReference type="InterPro" id="IPR011614">
    <property type="entry name" value="Catalase_core"/>
</dbReference>
<dbReference type="GO" id="GO:0042744">
    <property type="term" value="P:hydrogen peroxide catabolic process"/>
    <property type="evidence" value="ECO:0007669"/>
    <property type="project" value="TreeGrafter"/>
</dbReference>
<name>A0AAP0I6B1_9MAGN</name>
<proteinExistence type="predicted"/>
<dbReference type="GO" id="GO:0042542">
    <property type="term" value="P:response to hydrogen peroxide"/>
    <property type="evidence" value="ECO:0007669"/>
    <property type="project" value="TreeGrafter"/>
</dbReference>
<dbReference type="SMART" id="SM01060">
    <property type="entry name" value="Catalase"/>
    <property type="match status" value="1"/>
</dbReference>
<sequence>METTSVLPRGYVFAPTDSELLGYFLFSKIQNPTVQFEEIQDPNNIYEYVSDILTSLYERNSRANEWYFFSRVNKKHANGSRLSRSIAGQKGFWRASTGEKKVRGCNGQLLGKRTSLNYYEGKNSKTDWIMQEYILAPPQDHRTPNKYINVGEAQGGTINGEEAMLPLMIVNQGHPSALVPFLPTDDNVANMGSVNNIASTSSILLEDYHLVEKLANFDRERIPERVVHARVASAKGFFEVTHDISQLSCADFLRAPGVQTPLIVRFSTVIHERGSPETLRDPRGFAVKFYTREGNFDLVGNNFPVFFIRDGMKFPDMVHALKPNPKSHIQENWRVLDFFPHHPESLHMFTFLFDDIGIPQDYRHMDGSGVNTYTLINKAGKLS</sequence>
<keyword evidence="4" id="KW-0539">Nucleus</keyword>
<dbReference type="InterPro" id="IPR003441">
    <property type="entry name" value="NAC-dom"/>
</dbReference>
<feature type="domain" description="NAC" evidence="5">
    <location>
        <begin position="7"/>
        <end position="150"/>
    </location>
</feature>
<evidence type="ECO:0000259" key="5">
    <source>
        <dbReference type="PROSITE" id="PS51005"/>
    </source>
</evidence>
<dbReference type="Proteomes" id="UP001417504">
    <property type="component" value="Unassembled WGS sequence"/>
</dbReference>
<dbReference type="Gene3D" id="2.40.180.10">
    <property type="entry name" value="Catalase core domain"/>
    <property type="match status" value="1"/>
</dbReference>
<dbReference type="InterPro" id="IPR020835">
    <property type="entry name" value="Catalase_sf"/>
</dbReference>
<dbReference type="Gene3D" id="2.170.150.80">
    <property type="entry name" value="NAC domain"/>
    <property type="match status" value="1"/>
</dbReference>
<dbReference type="GO" id="GO:0006355">
    <property type="term" value="P:regulation of DNA-templated transcription"/>
    <property type="evidence" value="ECO:0007669"/>
    <property type="project" value="InterPro"/>
</dbReference>
<dbReference type="PANTHER" id="PTHR11465:SF41">
    <property type="entry name" value="CATALASE ISOZYME 2"/>
    <property type="match status" value="1"/>
</dbReference>
<reference evidence="6 7" key="1">
    <citation type="submission" date="2024-01" db="EMBL/GenBank/DDBJ databases">
        <title>Genome assemblies of Stephania.</title>
        <authorList>
            <person name="Yang L."/>
        </authorList>
    </citation>
    <scope>NUCLEOTIDE SEQUENCE [LARGE SCALE GENOMIC DNA]</scope>
    <source>
        <strain evidence="6">QJT</strain>
        <tissue evidence="6">Leaf</tissue>
    </source>
</reference>
<dbReference type="Pfam" id="PF00199">
    <property type="entry name" value="Catalase"/>
    <property type="match status" value="1"/>
</dbReference>
<dbReference type="InterPro" id="IPR036093">
    <property type="entry name" value="NAC_dom_sf"/>
</dbReference>
<organism evidence="6 7">
    <name type="scientific">Stephania japonica</name>
    <dbReference type="NCBI Taxonomy" id="461633"/>
    <lineage>
        <taxon>Eukaryota</taxon>
        <taxon>Viridiplantae</taxon>
        <taxon>Streptophyta</taxon>
        <taxon>Embryophyta</taxon>
        <taxon>Tracheophyta</taxon>
        <taxon>Spermatophyta</taxon>
        <taxon>Magnoliopsida</taxon>
        <taxon>Ranunculales</taxon>
        <taxon>Menispermaceae</taxon>
        <taxon>Menispermoideae</taxon>
        <taxon>Cissampelideae</taxon>
        <taxon>Stephania</taxon>
    </lineage>
</organism>
<dbReference type="PANTHER" id="PTHR11465">
    <property type="entry name" value="CATALASE"/>
    <property type="match status" value="1"/>
</dbReference>
<evidence type="ECO:0000256" key="4">
    <source>
        <dbReference type="ARBA" id="ARBA00023242"/>
    </source>
</evidence>
<evidence type="ECO:0000313" key="6">
    <source>
        <dbReference type="EMBL" id="KAK9109445.1"/>
    </source>
</evidence>
<keyword evidence="2" id="KW-0238">DNA-binding</keyword>
<dbReference type="GO" id="GO:0005737">
    <property type="term" value="C:cytoplasm"/>
    <property type="evidence" value="ECO:0007669"/>
    <property type="project" value="TreeGrafter"/>
</dbReference>
<dbReference type="PROSITE" id="PS51005">
    <property type="entry name" value="NAC"/>
    <property type="match status" value="1"/>
</dbReference>
<dbReference type="SUPFAM" id="SSF56634">
    <property type="entry name" value="Heme-dependent catalase-like"/>
    <property type="match status" value="1"/>
</dbReference>
<evidence type="ECO:0000256" key="2">
    <source>
        <dbReference type="ARBA" id="ARBA00023125"/>
    </source>
</evidence>
<keyword evidence="7" id="KW-1185">Reference proteome</keyword>
<keyword evidence="1" id="KW-0805">Transcription regulation</keyword>
<evidence type="ECO:0000256" key="1">
    <source>
        <dbReference type="ARBA" id="ARBA00023015"/>
    </source>
</evidence>
<dbReference type="Pfam" id="PF02365">
    <property type="entry name" value="NAM"/>
    <property type="match status" value="1"/>
</dbReference>
<evidence type="ECO:0000256" key="3">
    <source>
        <dbReference type="ARBA" id="ARBA00023163"/>
    </source>
</evidence>
<dbReference type="SUPFAM" id="SSF101941">
    <property type="entry name" value="NAC domain"/>
    <property type="match status" value="1"/>
</dbReference>
<comment type="caution">
    <text evidence="6">The sequence shown here is derived from an EMBL/GenBank/DDBJ whole genome shotgun (WGS) entry which is preliminary data.</text>
</comment>
<dbReference type="AlphaFoldDB" id="A0AAP0I6B1"/>
<dbReference type="InterPro" id="IPR018028">
    <property type="entry name" value="Catalase"/>
</dbReference>
<dbReference type="PROSITE" id="PS51402">
    <property type="entry name" value="CATALASE_3"/>
    <property type="match status" value="1"/>
</dbReference>
<gene>
    <name evidence="6" type="ORF">Sjap_017505</name>
</gene>
<evidence type="ECO:0000313" key="7">
    <source>
        <dbReference type="Proteomes" id="UP001417504"/>
    </source>
</evidence>
<dbReference type="EMBL" id="JBBNAE010000007">
    <property type="protein sequence ID" value="KAK9109445.1"/>
    <property type="molecule type" value="Genomic_DNA"/>
</dbReference>
<accession>A0AAP0I6B1</accession>
<dbReference type="GO" id="GO:0003677">
    <property type="term" value="F:DNA binding"/>
    <property type="evidence" value="ECO:0007669"/>
    <property type="project" value="UniProtKB-KW"/>
</dbReference>